<keyword evidence="6" id="KW-1185">Reference proteome</keyword>
<dbReference type="GO" id="GO:0043565">
    <property type="term" value="F:sequence-specific DNA binding"/>
    <property type="evidence" value="ECO:0007669"/>
    <property type="project" value="InterPro"/>
</dbReference>
<dbReference type="InterPro" id="IPR018062">
    <property type="entry name" value="HTH_AraC-typ_CS"/>
</dbReference>
<evidence type="ECO:0000313" key="5">
    <source>
        <dbReference type="EMBL" id="RCS70437.1"/>
    </source>
</evidence>
<organism evidence="5 6">
    <name type="scientific">Vibrio casei</name>
    <dbReference type="NCBI Taxonomy" id="673372"/>
    <lineage>
        <taxon>Bacteria</taxon>
        <taxon>Pseudomonadati</taxon>
        <taxon>Pseudomonadota</taxon>
        <taxon>Gammaproteobacteria</taxon>
        <taxon>Vibrionales</taxon>
        <taxon>Vibrionaceae</taxon>
        <taxon>Vibrio</taxon>
    </lineage>
</organism>
<dbReference type="PROSITE" id="PS01124">
    <property type="entry name" value="HTH_ARAC_FAMILY_2"/>
    <property type="match status" value="1"/>
</dbReference>
<evidence type="ECO:0000313" key="6">
    <source>
        <dbReference type="Proteomes" id="UP000252479"/>
    </source>
</evidence>
<dbReference type="InterPro" id="IPR028082">
    <property type="entry name" value="Peripla_BP_I"/>
</dbReference>
<comment type="caution">
    <text evidence="5">The sequence shown here is derived from an EMBL/GenBank/DDBJ whole genome shotgun (WGS) entry which is preliminary data.</text>
</comment>
<evidence type="ECO:0000256" key="1">
    <source>
        <dbReference type="ARBA" id="ARBA00023015"/>
    </source>
</evidence>
<protein>
    <submittedName>
        <fullName evidence="5">Helix-turn-helix domain-containing protein</fullName>
    </submittedName>
</protein>
<proteinExistence type="predicted"/>
<keyword evidence="2" id="KW-0238">DNA-binding</keyword>
<dbReference type="Proteomes" id="UP000252479">
    <property type="component" value="Unassembled WGS sequence"/>
</dbReference>
<evidence type="ECO:0000256" key="2">
    <source>
        <dbReference type="ARBA" id="ARBA00023125"/>
    </source>
</evidence>
<reference evidence="5 6" key="1">
    <citation type="journal article" date="2017" name="Elife">
        <title>Extensive horizontal gene transfer in cheese-associated bacteria.</title>
        <authorList>
            <person name="Bonham K.S."/>
            <person name="Wolfe B.E."/>
            <person name="Dutton R.J."/>
        </authorList>
    </citation>
    <scope>NUCLEOTIDE SEQUENCE [LARGE SCALE GENOMIC DNA]</scope>
    <source>
        <strain evidence="5 6">JB196</strain>
    </source>
</reference>
<evidence type="ECO:0000256" key="3">
    <source>
        <dbReference type="ARBA" id="ARBA00023163"/>
    </source>
</evidence>
<dbReference type="SUPFAM" id="SSF46689">
    <property type="entry name" value="Homeodomain-like"/>
    <property type="match status" value="1"/>
</dbReference>
<dbReference type="GeneID" id="303189927"/>
<dbReference type="SMART" id="SM00342">
    <property type="entry name" value="HTH_ARAC"/>
    <property type="match status" value="1"/>
</dbReference>
<dbReference type="InterPro" id="IPR018060">
    <property type="entry name" value="HTH_AraC"/>
</dbReference>
<keyword evidence="1" id="KW-0805">Transcription regulation</keyword>
<dbReference type="Pfam" id="PF12833">
    <property type="entry name" value="HTH_18"/>
    <property type="match status" value="1"/>
</dbReference>
<dbReference type="InterPro" id="IPR009057">
    <property type="entry name" value="Homeodomain-like_sf"/>
</dbReference>
<dbReference type="InterPro" id="IPR046335">
    <property type="entry name" value="LacI/GalR-like_sensor"/>
</dbReference>
<dbReference type="SUPFAM" id="SSF53822">
    <property type="entry name" value="Periplasmic binding protein-like I"/>
    <property type="match status" value="1"/>
</dbReference>
<dbReference type="EMBL" id="QPGL01000002">
    <property type="protein sequence ID" value="RCS70437.1"/>
    <property type="molecule type" value="Genomic_DNA"/>
</dbReference>
<evidence type="ECO:0000259" key="4">
    <source>
        <dbReference type="PROSITE" id="PS01124"/>
    </source>
</evidence>
<dbReference type="Gene3D" id="3.40.50.2300">
    <property type="match status" value="2"/>
</dbReference>
<dbReference type="AlphaFoldDB" id="A0A368LIA2"/>
<name>A0A368LIA2_9VIBR</name>
<feature type="domain" description="HTH araC/xylS-type" evidence="4">
    <location>
        <begin position="262"/>
        <end position="360"/>
    </location>
</feature>
<keyword evidence="3" id="KW-0804">Transcription</keyword>
<dbReference type="Pfam" id="PF13377">
    <property type="entry name" value="Peripla_BP_3"/>
    <property type="match status" value="1"/>
</dbReference>
<accession>A0A368LIA2</accession>
<dbReference type="PROSITE" id="PS00041">
    <property type="entry name" value="HTH_ARAC_FAMILY_1"/>
    <property type="match status" value="1"/>
</dbReference>
<dbReference type="GO" id="GO:0003700">
    <property type="term" value="F:DNA-binding transcription factor activity"/>
    <property type="evidence" value="ECO:0007669"/>
    <property type="project" value="InterPro"/>
</dbReference>
<dbReference type="Gene3D" id="1.10.10.60">
    <property type="entry name" value="Homeodomain-like"/>
    <property type="match status" value="1"/>
</dbReference>
<gene>
    <name evidence="5" type="ORF">CIK83_13450</name>
</gene>
<dbReference type="PANTHER" id="PTHR43280:SF2">
    <property type="entry name" value="HTH-TYPE TRANSCRIPTIONAL REGULATOR EXSA"/>
    <property type="match status" value="1"/>
</dbReference>
<sequence length="365" mass="42282">MKKLLLLIDTMFYYDREVLKGIKAKLDELSLDVTIYIESIDNVKDILLSKWDYVIADYDKADKFRVLSRLDSQILLYSSHKILSPPQNVSTLVNDNEQFAGLALGQFMQNDLSQVGFYHELREENMGWAIERKECFMKQAKQFELNYSDPLEALKSKSFPFGVYCASDRSARKFANLCMEMNVSVPDQVAIIGTDYDDAERAIYPVPLSSINIDPYQLGHRCVEVLLKAVRFKQCVHEKYQPITLVNEQSSQASPLQDDIVNRALYFLHNNYHLNVKVQQVLDYCQVSRKTLDSRFLEAKNMTVHQYLAELRLNKSKQLLKQSTESIENIALQCGYPNQSYLYQVFRKHCGFTPLEYRKGLLPTT</sequence>
<dbReference type="PANTHER" id="PTHR43280">
    <property type="entry name" value="ARAC-FAMILY TRANSCRIPTIONAL REGULATOR"/>
    <property type="match status" value="1"/>
</dbReference>
<dbReference type="RefSeq" id="WP_086958929.1">
    <property type="nucleotide sequence ID" value="NZ_FUKS01000007.1"/>
</dbReference>